<dbReference type="SUPFAM" id="SSF52799">
    <property type="entry name" value="(Phosphotyrosine protein) phosphatases II"/>
    <property type="match status" value="1"/>
</dbReference>
<gene>
    <name evidence="4" type="ORF">SSP0437_LOCUS11366</name>
</gene>
<dbReference type="Pfam" id="PF00782">
    <property type="entry name" value="DSPc"/>
    <property type="match status" value="1"/>
</dbReference>
<accession>A0A7S1YJI2</accession>
<dbReference type="AlphaFoldDB" id="A0A7S1YJI2"/>
<sequence>MSAPPPPPQPPPPPKITNPIPATPKSPLTLTPSVLKKTVISHDASTPNLARFKKAAADRAAAGKPLRPTTTPTTTSAPPTPTAISLKSLYNILCDVGLTFKILDVRSAQAWSRGRVKLSTFLGDRTDNVDELAAAARQELALAGITFARCIIVGDGDSVAIVAREAARDSVAAKLRLIGTVSSDVFEQLSSTFPFLMRTDASSSALDPLARPVKYPSLIVDTWLYLGAAEHAKDPRVVADLGITHILNMADELENAHDPSAIVYFNGHCDDNEGQSLRDKVADILAFFASVKRAGGVVLCHCAMGISRSSAAVIAYLMATDGIPYDEAASQVRAQRSIIRPNPGFEAQLREMEAELIARASA</sequence>
<feature type="compositionally biased region" description="Low complexity" evidence="1">
    <location>
        <begin position="58"/>
        <end position="77"/>
    </location>
</feature>
<dbReference type="InterPro" id="IPR000340">
    <property type="entry name" value="Dual-sp_phosphatase_cat-dom"/>
</dbReference>
<dbReference type="PROSITE" id="PS50054">
    <property type="entry name" value="TYR_PHOSPHATASE_DUAL"/>
    <property type="match status" value="1"/>
</dbReference>
<reference evidence="4" key="1">
    <citation type="submission" date="2021-01" db="EMBL/GenBank/DDBJ databases">
        <authorList>
            <person name="Corre E."/>
            <person name="Pelletier E."/>
            <person name="Niang G."/>
            <person name="Scheremetjew M."/>
            <person name="Finn R."/>
            <person name="Kale V."/>
            <person name="Holt S."/>
            <person name="Cochrane G."/>
            <person name="Meng A."/>
            <person name="Brown T."/>
            <person name="Cohen L."/>
        </authorList>
    </citation>
    <scope>NUCLEOTIDE SEQUENCE</scope>
    <source>
        <strain evidence="4">ATCC 50979</strain>
    </source>
</reference>
<evidence type="ECO:0000313" key="4">
    <source>
        <dbReference type="EMBL" id="CAD9307398.1"/>
    </source>
</evidence>
<protein>
    <recommendedName>
        <fullName evidence="5">Protein-serine/threonine phosphatase</fullName>
    </recommendedName>
</protein>
<evidence type="ECO:0000259" key="2">
    <source>
        <dbReference type="PROSITE" id="PS50054"/>
    </source>
</evidence>
<dbReference type="SMART" id="SM00195">
    <property type="entry name" value="DSPc"/>
    <property type="match status" value="1"/>
</dbReference>
<dbReference type="InterPro" id="IPR020422">
    <property type="entry name" value="TYR_PHOSPHATASE_DUAL_dom"/>
</dbReference>
<dbReference type="PANTHER" id="PTHR46377:SF1">
    <property type="entry name" value="DUAL SPECIFICITY PROTEIN PHOSPHATASE 19"/>
    <property type="match status" value="1"/>
</dbReference>
<evidence type="ECO:0008006" key="5">
    <source>
        <dbReference type="Google" id="ProtNLM"/>
    </source>
</evidence>
<dbReference type="InterPro" id="IPR000387">
    <property type="entry name" value="Tyr_Pase_dom"/>
</dbReference>
<feature type="compositionally biased region" description="Pro residues" evidence="1">
    <location>
        <begin position="1"/>
        <end position="24"/>
    </location>
</feature>
<feature type="domain" description="Tyrosine-protein phosphatase" evidence="2">
    <location>
        <begin position="215"/>
        <end position="358"/>
    </location>
</feature>
<proteinExistence type="predicted"/>
<evidence type="ECO:0000259" key="3">
    <source>
        <dbReference type="PROSITE" id="PS50056"/>
    </source>
</evidence>
<dbReference type="EMBL" id="HBGL01014536">
    <property type="protein sequence ID" value="CAD9307398.1"/>
    <property type="molecule type" value="Transcribed_RNA"/>
</dbReference>
<feature type="region of interest" description="Disordered" evidence="1">
    <location>
        <begin position="1"/>
        <end position="29"/>
    </location>
</feature>
<feature type="domain" description="Tyrosine specific protein phosphatases" evidence="3">
    <location>
        <begin position="279"/>
        <end position="336"/>
    </location>
</feature>
<name>A0A7S1YJI2_9EUKA</name>
<dbReference type="CDD" id="cd14498">
    <property type="entry name" value="DSP"/>
    <property type="match status" value="1"/>
</dbReference>
<dbReference type="PROSITE" id="PS50056">
    <property type="entry name" value="TYR_PHOSPHATASE_2"/>
    <property type="match status" value="1"/>
</dbReference>
<organism evidence="4">
    <name type="scientific">Sexangularia sp. CB-2014</name>
    <dbReference type="NCBI Taxonomy" id="1486929"/>
    <lineage>
        <taxon>Eukaryota</taxon>
        <taxon>Amoebozoa</taxon>
        <taxon>Tubulinea</taxon>
        <taxon>Elardia</taxon>
        <taxon>Arcellinida</taxon>
        <taxon>Arcellinida incertae sedis</taxon>
        <taxon>Sexangularia</taxon>
    </lineage>
</organism>
<dbReference type="InterPro" id="IPR029021">
    <property type="entry name" value="Prot-tyrosine_phosphatase-like"/>
</dbReference>
<dbReference type="GO" id="GO:0005737">
    <property type="term" value="C:cytoplasm"/>
    <property type="evidence" value="ECO:0007669"/>
    <property type="project" value="TreeGrafter"/>
</dbReference>
<dbReference type="GO" id="GO:0008579">
    <property type="term" value="F:JUN kinase phosphatase activity"/>
    <property type="evidence" value="ECO:0007669"/>
    <property type="project" value="TreeGrafter"/>
</dbReference>
<feature type="region of interest" description="Disordered" evidence="1">
    <location>
        <begin position="55"/>
        <end position="80"/>
    </location>
</feature>
<dbReference type="Gene3D" id="3.90.190.10">
    <property type="entry name" value="Protein tyrosine phosphatase superfamily"/>
    <property type="match status" value="1"/>
</dbReference>
<evidence type="ECO:0000256" key="1">
    <source>
        <dbReference type="SAM" id="MobiDB-lite"/>
    </source>
</evidence>
<dbReference type="PANTHER" id="PTHR46377">
    <property type="entry name" value="DUAL SPECIFICITY PROTEIN PHOSPHATASE 19"/>
    <property type="match status" value="1"/>
</dbReference>